<organism evidence="2 3">
    <name type="scientific">Tabrizicola soli</name>
    <dbReference type="NCBI Taxonomy" id="2185115"/>
    <lineage>
        <taxon>Bacteria</taxon>
        <taxon>Pseudomonadati</taxon>
        <taxon>Pseudomonadota</taxon>
        <taxon>Alphaproteobacteria</taxon>
        <taxon>Rhodobacterales</taxon>
        <taxon>Paracoccaceae</taxon>
        <taxon>Tabrizicola</taxon>
    </lineage>
</organism>
<evidence type="ECO:0000313" key="3">
    <source>
        <dbReference type="Proteomes" id="UP001595445"/>
    </source>
</evidence>
<feature type="compositionally biased region" description="Low complexity" evidence="1">
    <location>
        <begin position="141"/>
        <end position="156"/>
    </location>
</feature>
<reference evidence="3" key="1">
    <citation type="journal article" date="2019" name="Int. J. Syst. Evol. Microbiol.">
        <title>The Global Catalogue of Microorganisms (GCM) 10K type strain sequencing project: providing services to taxonomists for standard genome sequencing and annotation.</title>
        <authorList>
            <consortium name="The Broad Institute Genomics Platform"/>
            <consortium name="The Broad Institute Genome Sequencing Center for Infectious Disease"/>
            <person name="Wu L."/>
            <person name="Ma J."/>
        </authorList>
    </citation>
    <scope>NUCLEOTIDE SEQUENCE [LARGE SCALE GENOMIC DNA]</scope>
    <source>
        <strain evidence="3">KCTC 62102</strain>
    </source>
</reference>
<gene>
    <name evidence="2" type="ORF">ACFOD6_09265</name>
</gene>
<keyword evidence="3" id="KW-1185">Reference proteome</keyword>
<dbReference type="InterPro" id="IPR021880">
    <property type="entry name" value="DUF3489"/>
</dbReference>
<feature type="compositionally biased region" description="Low complexity" evidence="1">
    <location>
        <begin position="51"/>
        <end position="62"/>
    </location>
</feature>
<evidence type="ECO:0000256" key="1">
    <source>
        <dbReference type="SAM" id="MobiDB-lite"/>
    </source>
</evidence>
<dbReference type="Pfam" id="PF11994">
    <property type="entry name" value="DUF3489"/>
    <property type="match status" value="1"/>
</dbReference>
<feature type="compositionally biased region" description="Low complexity" evidence="1">
    <location>
        <begin position="25"/>
        <end position="36"/>
    </location>
</feature>
<feature type="compositionally biased region" description="Polar residues" evidence="1">
    <location>
        <begin position="37"/>
        <end position="48"/>
    </location>
</feature>
<proteinExistence type="predicted"/>
<accession>A0ABV7DV56</accession>
<feature type="region of interest" description="Disordered" evidence="1">
    <location>
        <begin position="1"/>
        <end position="68"/>
    </location>
</feature>
<name>A0ABV7DV56_9RHOB</name>
<protein>
    <submittedName>
        <fullName evidence="2">DUF3489 domain-containing protein</fullName>
    </submittedName>
</protein>
<dbReference type="RefSeq" id="WP_197645351.1">
    <property type="nucleotide sequence ID" value="NZ_JAEACP010000014.1"/>
</dbReference>
<dbReference type="Proteomes" id="UP001595445">
    <property type="component" value="Unassembled WGS sequence"/>
</dbReference>
<feature type="region of interest" description="Disordered" evidence="1">
    <location>
        <begin position="140"/>
        <end position="191"/>
    </location>
</feature>
<evidence type="ECO:0000313" key="2">
    <source>
        <dbReference type="EMBL" id="MFC3086235.1"/>
    </source>
</evidence>
<feature type="compositionally biased region" description="Low complexity" evidence="1">
    <location>
        <begin position="164"/>
        <end position="184"/>
    </location>
</feature>
<feature type="compositionally biased region" description="Polar residues" evidence="1">
    <location>
        <begin position="1"/>
        <end position="10"/>
    </location>
</feature>
<dbReference type="EMBL" id="JBHRSM010000015">
    <property type="protein sequence ID" value="MFC3086235.1"/>
    <property type="molecule type" value="Genomic_DNA"/>
</dbReference>
<comment type="caution">
    <text evidence="2">The sequence shown here is derived from an EMBL/GenBank/DDBJ whole genome shotgun (WGS) entry which is preliminary data.</text>
</comment>
<sequence>MTKGTTTCRPSAQAAEPKTHGDTGGAKAKPPRGKAATVNQTSTASSGETGAPIPAAAPITTPKPQRQTKAALLRARLAAPGGVSLAALIAATGWQAHTLRAALSGLRKEGLNLTRRRDGEDTIYAIAPGDAEAACTVDTVDGTADGEAAPGAPDPSGAGGATGTDGDAAISEDSPAPSAASPASQLTGRVA</sequence>